<dbReference type="InterPro" id="IPR007359">
    <property type="entry name" value="SigmaE_reg_RseC_MucC"/>
</dbReference>
<dbReference type="EMBL" id="VMRX01000043">
    <property type="protein sequence ID" value="TVT31297.1"/>
    <property type="molecule type" value="Genomic_DNA"/>
</dbReference>
<dbReference type="AlphaFoldDB" id="A0A558B466"/>
<keyword evidence="1" id="KW-1133">Transmembrane helix</keyword>
<keyword evidence="1" id="KW-0472">Membrane</keyword>
<dbReference type="PIRSF" id="PIRSF004923">
    <property type="entry name" value="RseC"/>
    <property type="match status" value="1"/>
</dbReference>
<feature type="transmembrane region" description="Helical" evidence="1">
    <location>
        <begin position="79"/>
        <end position="99"/>
    </location>
</feature>
<dbReference type="PANTHER" id="PTHR35867">
    <property type="entry name" value="PROTEIN RSEC"/>
    <property type="match status" value="1"/>
</dbReference>
<dbReference type="PANTHER" id="PTHR35867:SF1">
    <property type="entry name" value="PROTEIN RSEC"/>
    <property type="match status" value="1"/>
</dbReference>
<proteinExistence type="predicted"/>
<evidence type="ECO:0000313" key="2">
    <source>
        <dbReference type="EMBL" id="TVT31297.1"/>
    </source>
</evidence>
<dbReference type="InterPro" id="IPR026268">
    <property type="entry name" value="RseC"/>
</dbReference>
<dbReference type="Proteomes" id="UP000319142">
    <property type="component" value="Unassembled WGS sequence"/>
</dbReference>
<keyword evidence="1" id="KW-0812">Transmembrane</keyword>
<protein>
    <submittedName>
        <fullName evidence="2">SoxR reducing system RseC family protein</fullName>
    </submittedName>
</protein>
<comment type="caution">
    <text evidence="2">The sequence shown here is derived from an EMBL/GenBank/DDBJ whole genome shotgun (WGS) entry which is preliminary data.</text>
</comment>
<evidence type="ECO:0000313" key="3">
    <source>
        <dbReference type="Proteomes" id="UP000319142"/>
    </source>
</evidence>
<sequence length="149" mass="15498">MITETGKVVALKGDRAWVQTIRTSACQSCSARSGCGQRALASVSGGRANQILVANTVDARVGDEVVIGVDEQSVLTASLAVYGLPLVLMVLGSIGAYRWLGATDLVAITGALAGLAAGFVAVRHWQSGSGDRFEPRLVRVNRIATVNCL</sequence>
<dbReference type="RefSeq" id="WP_058340294.1">
    <property type="nucleotide sequence ID" value="NZ_VMRX01000043.1"/>
</dbReference>
<accession>A0A558B466</accession>
<gene>
    <name evidence="2" type="ORF">FHK81_15320</name>
</gene>
<evidence type="ECO:0000256" key="1">
    <source>
        <dbReference type="SAM" id="Phobius"/>
    </source>
</evidence>
<dbReference type="Pfam" id="PF04246">
    <property type="entry name" value="RseC_MucC"/>
    <property type="match status" value="1"/>
</dbReference>
<reference evidence="2 3" key="1">
    <citation type="submission" date="2019-07" db="EMBL/GenBank/DDBJ databases">
        <title>The pathways for chlorine oxyanion respiration interact through the shared metabolite chlorate.</title>
        <authorList>
            <person name="Barnum T.P."/>
            <person name="Cheng Y."/>
            <person name="Hill K.A."/>
            <person name="Lucas L.N."/>
            <person name="Carlson H.K."/>
            <person name="Coates J.D."/>
        </authorList>
    </citation>
    <scope>NUCLEOTIDE SEQUENCE [LARGE SCALE GENOMIC DNA]</scope>
    <source>
        <strain evidence="2">UCB</strain>
    </source>
</reference>
<feature type="transmembrane region" description="Helical" evidence="1">
    <location>
        <begin position="105"/>
        <end position="122"/>
    </location>
</feature>
<organism evidence="2 3">
    <name type="scientific">Marinobacter vinifirmus</name>
    <dbReference type="NCBI Taxonomy" id="355591"/>
    <lineage>
        <taxon>Bacteria</taxon>
        <taxon>Pseudomonadati</taxon>
        <taxon>Pseudomonadota</taxon>
        <taxon>Gammaproteobacteria</taxon>
        <taxon>Pseudomonadales</taxon>
        <taxon>Marinobacteraceae</taxon>
        <taxon>Marinobacter</taxon>
    </lineage>
</organism>
<name>A0A558B466_9GAMM</name>